<organism evidence="3">
    <name type="scientific">Rabbit fibroma virus (strain Kasza)</name>
    <name type="common">RFV</name>
    <name type="synonym">Shope fibroma virus (strain Kasza)</name>
    <dbReference type="NCBI Taxonomy" id="10272"/>
    <lineage>
        <taxon>Viruses</taxon>
        <taxon>Varidnaviria</taxon>
        <taxon>Bamfordvirae</taxon>
        <taxon>Nucleocytoviricota</taxon>
        <taxon>Pokkesviricetes</taxon>
        <taxon>Chitovirales</taxon>
        <taxon>Poxviridae</taxon>
        <taxon>Chordopoxvirinae</taxon>
        <taxon>Leporipoxvirus</taxon>
        <taxon>Leporipoxvirus shope</taxon>
        <taxon>Rabbit fibroma virus</taxon>
    </lineage>
</organism>
<reference evidence="3" key="16">
    <citation type="journal article" date="1994" name="J. Virol.">
        <title>A poxvirus protein with a RING finger motif binds zinc and localizes in virus factories.</title>
        <authorList>
            <person name="Upton C."/>
            <person name="Schiff L."/>
            <person name="Rice S.A."/>
            <person name="Dowdeswell T."/>
            <person name="Yang X."/>
            <person name="McFadden G."/>
        </authorList>
    </citation>
    <scope>NUCLEOTIDE SEQUENCE [LARGE SCALE GENOMIC DNA]</scope>
    <source>
        <strain evidence="3">Kasza</strain>
    </source>
</reference>
<reference evidence="2 3" key="1">
    <citation type="journal article" date="1984" name="J. Virol.">
        <title>Tumorigenic poxviruses: construction of the composite physical map of the Shope fibroma virus genome.</title>
        <authorList>
            <person name="Delange A.M."/>
            <person name="Macaulay C."/>
            <person name="Block W."/>
            <person name="Mueller T."/>
            <person name="McFadden G."/>
        </authorList>
    </citation>
    <scope>NUCLEOTIDE SEQUENCE [LARGE SCALE GENOMIC DNA]</scope>
    <source>
        <strain evidence="2 3">Kasza</strain>
    </source>
</reference>
<protein>
    <submittedName>
        <fullName evidence="2">Gp017L</fullName>
    </submittedName>
</protein>
<dbReference type="RefSeq" id="NP_051906.1">
    <property type="nucleotide sequence ID" value="NC_001266.1"/>
</dbReference>
<feature type="region of interest" description="Disordered" evidence="1">
    <location>
        <begin position="53"/>
        <end position="77"/>
    </location>
</feature>
<reference evidence="3" key="17">
    <citation type="journal article" date="1994" name="Virology">
        <title>Characterization of the Shope fibroma virus DNA ligase gene.</title>
        <authorList>
            <person name="Parks R.J."/>
            <person name="Lichty B.D."/>
            <person name="Karakis C."/>
            <person name="Evans D.H."/>
        </authorList>
    </citation>
    <scope>NUCLEOTIDE SEQUENCE [LARGE SCALE GENOMIC DNA]</scope>
    <source>
        <strain evidence="3">Kasza</strain>
    </source>
</reference>
<sequence>MASVVATIREKMIKCKLRFDTFISYLVKKRNKSVNILLDDHVSVLSDDSDYYESGDSEYYESSDSAYESESEVPLLN</sequence>
<dbReference type="KEGG" id="vg:1486862"/>
<keyword evidence="3" id="KW-1185">Reference proteome</keyword>
<reference evidence="3" key="5">
    <citation type="journal article" date="1987" name="Virology">
        <title>Tumorigenic poxviruses: genomic organization and DNA sequence of the telomeric region of the Shope fibroma virus genome.</title>
        <authorList>
            <person name="Upton C."/>
            <person name="DeLange A.M."/>
            <person name="McFadden G."/>
        </authorList>
    </citation>
    <scope>NUCLEOTIDE SEQUENCE [LARGE SCALE GENOMIC DNA]</scope>
    <source>
        <strain evidence="3">Kasza</strain>
    </source>
</reference>
<reference evidence="3" key="6">
    <citation type="journal article" date="1988" name="Virology">
        <title>Tumorigenic poxviruses: fine analysis of the recombination junctions in malignant rabbit fibroma virus, a recombinant between Shope fibroma virus and myxoma virus.</title>
        <authorList>
            <person name="Upton C."/>
            <person name="Macen J.L."/>
            <person name="Maranchuk R.A."/>
            <person name="DeLange A.M."/>
            <person name="McFadden G."/>
        </authorList>
    </citation>
    <scope>NUCLEOTIDE SEQUENCE [LARGE SCALE GENOMIC DNA]</scope>
    <source>
        <strain evidence="3">Kasza</strain>
    </source>
</reference>
<reference evidence="3" key="18">
    <citation type="journal article" date="1995" name="Virology">
        <title>Myxoma virus and Shope fibroma virus encode dual-specificity tyrosine/serine phosphatases which are essential for virus viability.</title>
        <authorList>
            <person name="Mossman K."/>
            <person name="Ostergaard H."/>
            <person name="Upton C."/>
            <person name="McFadden G."/>
        </authorList>
    </citation>
    <scope>NUCLEOTIDE SEQUENCE [LARGE SCALE GENOMIC DNA]</scope>
    <source>
        <strain evidence="3">Kasza</strain>
    </source>
</reference>
<gene>
    <name evidence="2" type="primary">s017L</name>
</gene>
<reference evidence="3" key="15">
    <citation type="journal article" date="1993" name="Proc. Natl. Acad. Sci. U.S.A.">
        <title>Identification of a poxvirus gene encoding a uracil-DNA glycosylase.</title>
        <authorList>
            <person name="Upton C."/>
            <person name="Stuart D.T."/>
            <person name="McFadden G."/>
        </authorList>
    </citation>
    <scope>NUCLEOTIDE SEQUENCE [LARGE SCALE GENOMIC DNA]</scope>
    <source>
        <strain evidence="3">Kasza</strain>
    </source>
</reference>
<reference evidence="3" key="11">
    <citation type="journal article" date="1991" name="Virology">
        <title>Identification and DNA sequence of the large subunit of the capping enzyme from Shope fibroma virus.</title>
        <authorList>
            <person name="Upton C."/>
            <person name="Stuart D."/>
            <person name="McFadden G."/>
        </authorList>
    </citation>
    <scope>NUCLEOTIDE SEQUENCE [LARGE SCALE GENOMIC DNA]</scope>
    <source>
        <strain evidence="3">Kasza</strain>
    </source>
</reference>
<evidence type="ECO:0000313" key="2">
    <source>
        <dbReference type="EMBL" id="AAF17901.1"/>
    </source>
</evidence>
<feature type="compositionally biased region" description="Acidic residues" evidence="1">
    <location>
        <begin position="53"/>
        <end position="71"/>
    </location>
</feature>
<reference evidence="3" key="7">
    <citation type="journal article" date="1990" name="Virology">
        <title>Identification and DNA sequence of the Shope fibroma virus DNA topoisomerase gene.</title>
        <authorList>
            <person name="Upton C."/>
            <person name="Opgenorth A."/>
            <person name="Traktman P."/>
            <person name="McFadden G."/>
        </authorList>
    </citation>
    <scope>NUCLEOTIDE SEQUENCE [LARGE SCALE GENOMIC DNA]</scope>
    <source>
        <strain evidence="3">Kasza</strain>
    </source>
</reference>
<reference evidence="3" key="13">
    <citation type="journal article" date="1992" name="J. Gen. Virol.">
        <title>Nucleotide sequence analysis of a unique near-terminal region of the tumorigenic poxvirus, Shope fibroma virus.</title>
        <authorList>
            <person name="Massung R.F."/>
            <person name="McFadden G."/>
            <person name="Moyer R.W."/>
        </authorList>
    </citation>
    <scope>NUCLEOTIDE SEQUENCE [LARGE SCALE GENOMIC DNA]</scope>
    <source>
        <strain evidence="3">Kasza</strain>
    </source>
</reference>
<name>Q9Q953_RFVKA</name>
<evidence type="ECO:0000313" key="3">
    <source>
        <dbReference type="Proteomes" id="UP000000868"/>
    </source>
</evidence>
<reference evidence="3" key="20">
    <citation type="journal article" date="1997" name="Virology">
        <title>The T1/35kDa family of poxvirus-secreted proteins bind chemokines and modulate leukocyte influx into virus-infected tissues.</title>
        <authorList>
            <person name="Graham K.A."/>
            <person name="Lalani A.S."/>
            <person name="Macen J.L."/>
            <person name="Ness T.L."/>
            <person name="Barry M."/>
            <person name="Liu L.Y."/>
            <person name="Lucas A."/>
            <person name="Clark-Lewis I."/>
            <person name="Moyer R.W."/>
            <person name="McFadden G."/>
        </authorList>
    </citation>
    <scope>NUCLEOTIDE SEQUENCE [LARGE SCALE GENOMIC DNA]</scope>
    <source>
        <strain evidence="3">Kasza</strain>
    </source>
</reference>
<dbReference type="Proteomes" id="UP000000868">
    <property type="component" value="Segment"/>
</dbReference>
<reference evidence="3" key="2">
    <citation type="journal article" date="1986" name="J. Virol.">
        <title>Identification and nucleotide sequence of the thymidine kinase gene of Shope fibroma virus.</title>
        <authorList>
            <person name="Upton C."/>
            <person name="McFadden G."/>
        </authorList>
    </citation>
    <scope>NUCLEOTIDE SEQUENCE [LARGE SCALE GENOMIC DNA]</scope>
    <source>
        <strain evidence="3">Kasza</strain>
    </source>
</reference>
<reference evidence="3" key="10">
    <citation type="journal article" date="1991" name="Biochem. Biophys. Res. Commun.">
        <title>T2 open reading frame from the Shope fibroma virus encodes a soluble form of the TNF receptor.</title>
        <authorList>
            <person name="Smith C.A."/>
            <person name="Davis T."/>
            <person name="Wignall J.M."/>
            <person name="Din W.S."/>
            <person name="Farrah T."/>
            <person name="Upton C."/>
            <person name="McFadden G."/>
            <person name="Goodwin R.G."/>
        </authorList>
    </citation>
    <scope>NUCLEOTIDE SEQUENCE [LARGE SCALE GENOMIC DNA]</scope>
    <source>
        <strain evidence="3">Kasza</strain>
    </source>
</reference>
<reference evidence="3" key="9">
    <citation type="journal article" date="1990" name="Virology">
        <title>Tumorigenic poxviruses: characterization of the expression of an epidermal growth factor related gene in Shope fibroma virus.</title>
        <authorList>
            <person name="Chang W."/>
            <person name="Macaulay C."/>
            <person name="Hu S.L."/>
            <person name="Tam J.P."/>
            <person name="McFadden G."/>
        </authorList>
    </citation>
    <scope>NUCLEOTIDE SEQUENCE [LARGE SCALE GENOMIC DNA]</scope>
    <source>
        <strain evidence="3">Kasza</strain>
    </source>
</reference>
<reference evidence="3" key="4">
    <citation type="journal article" date="1986" name="Virology">
        <title>Tumorigenic poxviruses: analysis of viral DNA sequences implicated in the tumorigenicity of Shope fibroma virus and malignant rabbit virus.</title>
        <authorList>
            <person name="Upton C."/>
            <person name="McFadden G."/>
        </authorList>
    </citation>
    <scope>NUCLEOTIDE SEQUENCE [LARGE SCALE GENOMIC DNA]</scope>
    <source>
        <strain evidence="3">Kasza</strain>
    </source>
</reference>
<accession>Q9Q953</accession>
<evidence type="ECO:0000256" key="1">
    <source>
        <dbReference type="SAM" id="MobiDB-lite"/>
    </source>
</evidence>
<reference evidence="3" key="14">
    <citation type="journal article" date="1992" name="Virus Res.">
        <title>Sequence and analysis of the BamHI 'D' fragment of Shope fibroma virus: comparison with similar regions of related poxviruses.</title>
        <authorList>
            <person name="Strayer D.S."/>
            <person name="Jerng H.H."/>
        </authorList>
    </citation>
    <scope>NUCLEOTIDE SEQUENCE [LARGE SCALE GENOMIC DNA]</scope>
    <source>
        <strain evidence="3">Kasza</strain>
    </source>
</reference>
<reference evidence="3" key="22">
    <citation type="journal article" date="1999" name="J. Virol.">
        <title>Myxoma virus encodes an alpha2,3-sialyltransferase that enhances virulence.</title>
        <authorList>
            <person name="Jackson R.J."/>
            <person name="Hall D.F."/>
            <person name="Kerr P.J."/>
        </authorList>
    </citation>
    <scope>NUCLEOTIDE SEQUENCE [LARGE SCALE GENOMIC DNA]</scope>
    <source>
        <strain evidence="3">Kasza</strain>
    </source>
</reference>
<reference evidence="3" key="19">
    <citation type="journal article" date="1995" name="Virology">
        <title>Species specificity of ectromelia virus and vaccinia virus interferon-gamma binding proteins.</title>
        <authorList>
            <person name="Mossman K."/>
            <person name="Upton C."/>
            <person name="Buller R.M."/>
            <person name="McFadden G."/>
        </authorList>
    </citation>
    <scope>NUCLEOTIDE SEQUENCE [LARGE SCALE GENOMIC DNA]</scope>
    <source>
        <strain evidence="3">Kasza</strain>
    </source>
</reference>
<organismHost>
    <name type="scientific">Oryctolagus cuniculus</name>
    <name type="common">Rabbit</name>
    <dbReference type="NCBI Taxonomy" id="9986"/>
</organismHost>
<reference evidence="3" key="8">
    <citation type="journal article" date="1990" name="Virology">
        <title>The complete DNA sequence of vaccinia virus.</title>
        <authorList>
            <person name="Goebel S.J."/>
            <person name="Johnson G.P."/>
            <person name="Perkus M.E."/>
            <person name="Davis S.W."/>
            <person name="Winslow J.P."/>
            <person name="Paoletti E."/>
        </authorList>
    </citation>
    <scope>NUCLEOTIDE SEQUENCE [LARGE SCALE GENOMIC DNA]</scope>
    <source>
        <strain evidence="3">Kasza</strain>
    </source>
</reference>
<reference evidence="3" key="21">
    <citation type="journal article" date="1999" name="J. Mol. Biol.">
        <title>Shope fibroma virus DNA topoisomerase catalyses holliday junction resolution and hairpin formation in vitro.</title>
        <authorList>
            <person name="Palaniyar N."/>
            <person name="Gerasimopoulos E."/>
            <person name="Evans D.H."/>
        </authorList>
    </citation>
    <scope>NUCLEOTIDE SEQUENCE [LARGE SCALE GENOMIC DNA]</scope>
    <source>
        <strain evidence="3">Kasza</strain>
    </source>
</reference>
<reference evidence="3" key="3">
    <citation type="journal article" date="1986" name="Mol. Cell. Biol.">
        <title>DNA sequence homology between the terminal inverted repeats of Shope fibroma virus and an endogenous cellular plasmid species.</title>
        <authorList>
            <person name="Upton C."/>
            <person name="McFadden G."/>
        </authorList>
    </citation>
    <scope>NUCLEOTIDE SEQUENCE [LARGE SCALE GENOMIC DNA]</scope>
    <source>
        <strain evidence="3">Kasza</strain>
    </source>
</reference>
<reference evidence="2 3" key="23">
    <citation type="journal article" date="1999" name="Virology">
        <title>The complete genome sequence of shope (Rabbit) fibroma virus.</title>
        <authorList>
            <person name="Willer D.O."/>
            <person name="McFadden G."/>
            <person name="Evans D.H."/>
        </authorList>
    </citation>
    <scope>NUCLEOTIDE SEQUENCE [LARGE SCALE GENOMIC DNA]</scope>
    <source>
        <strain evidence="2 3">Kasza</strain>
    </source>
</reference>
<proteinExistence type="predicted"/>
<reference evidence="2 3" key="12">
    <citation type="journal article" date="1991" name="Virology">
        <title>Sequence and analysis of a portion of the genomes of Shope fibroma virus and malignant rabbit fibroma virus that is important for viral replication in lymphocytes.</title>
        <authorList>
            <person name="Strayer D.S."/>
            <person name="Jerng H.H."/>
            <person name="O'Connor K."/>
        </authorList>
    </citation>
    <scope>NUCLEOTIDE SEQUENCE [LARGE SCALE GENOMIC DNA]</scope>
    <source>
        <strain evidence="2 3">Kasza</strain>
    </source>
</reference>
<dbReference type="EMBL" id="AF170722">
    <property type="protein sequence ID" value="AAF17901.1"/>
    <property type="molecule type" value="Genomic_DNA"/>
</dbReference>